<keyword evidence="2" id="KW-1185">Reference proteome</keyword>
<dbReference type="Proteomes" id="UP000798662">
    <property type="component" value="Chromosome 1"/>
</dbReference>
<sequence>MRRPVSTLPAELPSPFPPEASTRGQRRAVAATALAAATLGVLGTFLVVQMRAAGAGHGPTAASGSLPHFMSAVRQVEEPRTIAGHDVDCAAGNYSTKTLKLIAEQPLAGLLAGPPPANGRQRKEVLPPPSRFEASDVTGVAGSNEVFIVFDNTFRIGHVATGVPYMAAASGDKGADRRREVTPNRLLTWPNDDGAESEFEGLAYNATSGRYLVVQETVVNGTGTLVPRIHEVSLDGGEAKVHSTCDGAMAFESEKKGMEGAAIATAADGTFYLLALCEGNGCAKGDAGREPGGGRVLVMEREATGPRGCSWVVVQTVAIPPRAAFQDYASISIYENRRVAVVSQENAAVWVGELDLLDGRTDQATGQRSLFGLSGGELYDFPRNDHCARIFCNVEGVHWLTADTLIAVSDEMKSGGRQPFVCREHDQSIHTFQVPAPVPEAA</sequence>
<dbReference type="EMBL" id="CM020618">
    <property type="protein sequence ID" value="KAK1862319.1"/>
    <property type="molecule type" value="Genomic_DNA"/>
</dbReference>
<gene>
    <name evidence="1" type="ORF">I4F81_004893</name>
</gene>
<name>A0ACC3BWM4_PYRYE</name>
<accession>A0ACC3BWM4</accession>
<proteinExistence type="predicted"/>
<comment type="caution">
    <text evidence="1">The sequence shown here is derived from an EMBL/GenBank/DDBJ whole genome shotgun (WGS) entry which is preliminary data.</text>
</comment>
<evidence type="ECO:0000313" key="2">
    <source>
        <dbReference type="Proteomes" id="UP000798662"/>
    </source>
</evidence>
<organism evidence="1 2">
    <name type="scientific">Pyropia yezoensis</name>
    <name type="common">Susabi-nori</name>
    <name type="synonym">Porphyra yezoensis</name>
    <dbReference type="NCBI Taxonomy" id="2788"/>
    <lineage>
        <taxon>Eukaryota</taxon>
        <taxon>Rhodophyta</taxon>
        <taxon>Bangiophyceae</taxon>
        <taxon>Bangiales</taxon>
        <taxon>Bangiaceae</taxon>
        <taxon>Pyropia</taxon>
    </lineage>
</organism>
<reference evidence="1" key="1">
    <citation type="submission" date="2019-11" db="EMBL/GenBank/DDBJ databases">
        <title>Nori genome reveals adaptations in red seaweeds to the harsh intertidal environment.</title>
        <authorList>
            <person name="Wang D."/>
            <person name="Mao Y."/>
        </authorList>
    </citation>
    <scope>NUCLEOTIDE SEQUENCE</scope>
    <source>
        <tissue evidence="1">Gametophyte</tissue>
    </source>
</reference>
<protein>
    <submittedName>
        <fullName evidence="1">Uncharacterized protein</fullName>
    </submittedName>
</protein>
<evidence type="ECO:0000313" key="1">
    <source>
        <dbReference type="EMBL" id="KAK1862319.1"/>
    </source>
</evidence>